<keyword evidence="2" id="KW-1185">Reference proteome</keyword>
<accession>A0ACC2X316</accession>
<dbReference type="EMBL" id="JASBWV010000029">
    <property type="protein sequence ID" value="KAJ9118435.1"/>
    <property type="molecule type" value="Genomic_DNA"/>
</dbReference>
<sequence>MPSFAQKFVDAEPQGGLDMAGVFPANEVNEIMIASTIKQDARIRAQEIIRSEIPAYLRHLNGVLQLAKDDPSSPLWKGHLNSGAFVKENVKLKANGQRNDRETILQQGSPTGTPTIIVEEVDKFPSLKELKLTIGEPTGQAPGGCDNGDDDCSNDGGLNGAGHAWQGGLSTNDICDQLMDMIEQ</sequence>
<name>A0ACC2X316_9TREE</name>
<reference evidence="1" key="1">
    <citation type="submission" date="2023-04" db="EMBL/GenBank/DDBJ databases">
        <title>Draft Genome sequencing of Naganishia species isolated from polar environments using Oxford Nanopore Technology.</title>
        <authorList>
            <person name="Leo P."/>
            <person name="Venkateswaran K."/>
        </authorList>
    </citation>
    <scope>NUCLEOTIDE SEQUENCE</scope>
    <source>
        <strain evidence="1">DBVPG 5303</strain>
    </source>
</reference>
<protein>
    <submittedName>
        <fullName evidence="1">Uncharacterized protein</fullName>
    </submittedName>
</protein>
<dbReference type="Proteomes" id="UP001234202">
    <property type="component" value="Unassembled WGS sequence"/>
</dbReference>
<evidence type="ECO:0000313" key="1">
    <source>
        <dbReference type="EMBL" id="KAJ9118435.1"/>
    </source>
</evidence>
<comment type="caution">
    <text evidence="1">The sequence shown here is derived from an EMBL/GenBank/DDBJ whole genome shotgun (WGS) entry which is preliminary data.</text>
</comment>
<gene>
    <name evidence="1" type="ORF">QFC24_006266</name>
</gene>
<organism evidence="1 2">
    <name type="scientific">Naganishia onofrii</name>
    <dbReference type="NCBI Taxonomy" id="1851511"/>
    <lineage>
        <taxon>Eukaryota</taxon>
        <taxon>Fungi</taxon>
        <taxon>Dikarya</taxon>
        <taxon>Basidiomycota</taxon>
        <taxon>Agaricomycotina</taxon>
        <taxon>Tremellomycetes</taxon>
        <taxon>Filobasidiales</taxon>
        <taxon>Filobasidiaceae</taxon>
        <taxon>Naganishia</taxon>
    </lineage>
</organism>
<evidence type="ECO:0000313" key="2">
    <source>
        <dbReference type="Proteomes" id="UP001234202"/>
    </source>
</evidence>
<proteinExistence type="predicted"/>